<feature type="domain" description="CBM21" evidence="2">
    <location>
        <begin position="328"/>
        <end position="468"/>
    </location>
</feature>
<dbReference type="Pfam" id="PF03370">
    <property type="entry name" value="CBM_21"/>
    <property type="match status" value="1"/>
</dbReference>
<dbReference type="GO" id="GO:0000164">
    <property type="term" value="C:protein phosphatase type 1 complex"/>
    <property type="evidence" value="ECO:0007669"/>
    <property type="project" value="TreeGrafter"/>
</dbReference>
<proteinExistence type="predicted"/>
<feature type="region of interest" description="Disordered" evidence="1">
    <location>
        <begin position="883"/>
        <end position="906"/>
    </location>
</feature>
<accession>A0A5C3QG32</accession>
<dbReference type="PANTHER" id="PTHR12307:SF36">
    <property type="entry name" value="GLYCOGEN-BINDING SUBUNIT 76A"/>
    <property type="match status" value="1"/>
</dbReference>
<feature type="region of interest" description="Disordered" evidence="1">
    <location>
        <begin position="208"/>
        <end position="227"/>
    </location>
</feature>
<dbReference type="InterPro" id="IPR005036">
    <property type="entry name" value="CBM21_dom"/>
</dbReference>
<feature type="compositionally biased region" description="Acidic residues" evidence="1">
    <location>
        <begin position="889"/>
        <end position="902"/>
    </location>
</feature>
<feature type="region of interest" description="Disordered" evidence="1">
    <location>
        <begin position="288"/>
        <end position="309"/>
    </location>
</feature>
<feature type="compositionally biased region" description="Low complexity" evidence="1">
    <location>
        <begin position="82"/>
        <end position="93"/>
    </location>
</feature>
<feature type="compositionally biased region" description="Low complexity" evidence="1">
    <location>
        <begin position="992"/>
        <end position="1018"/>
    </location>
</feature>
<dbReference type="STRING" id="1884261.A0A5C3QG32"/>
<dbReference type="Proteomes" id="UP000305067">
    <property type="component" value="Unassembled WGS sequence"/>
</dbReference>
<dbReference type="AlphaFoldDB" id="A0A5C3QG32"/>
<reference evidence="3 4" key="1">
    <citation type="journal article" date="2019" name="Nat. Ecol. Evol.">
        <title>Megaphylogeny resolves global patterns of mushroom evolution.</title>
        <authorList>
            <person name="Varga T."/>
            <person name="Krizsan K."/>
            <person name="Foldi C."/>
            <person name="Dima B."/>
            <person name="Sanchez-Garcia M."/>
            <person name="Sanchez-Ramirez S."/>
            <person name="Szollosi G.J."/>
            <person name="Szarkandi J.G."/>
            <person name="Papp V."/>
            <person name="Albert L."/>
            <person name="Andreopoulos W."/>
            <person name="Angelini C."/>
            <person name="Antonin V."/>
            <person name="Barry K.W."/>
            <person name="Bougher N.L."/>
            <person name="Buchanan P."/>
            <person name="Buyck B."/>
            <person name="Bense V."/>
            <person name="Catcheside P."/>
            <person name="Chovatia M."/>
            <person name="Cooper J."/>
            <person name="Damon W."/>
            <person name="Desjardin D."/>
            <person name="Finy P."/>
            <person name="Geml J."/>
            <person name="Haridas S."/>
            <person name="Hughes K."/>
            <person name="Justo A."/>
            <person name="Karasinski D."/>
            <person name="Kautmanova I."/>
            <person name="Kiss B."/>
            <person name="Kocsube S."/>
            <person name="Kotiranta H."/>
            <person name="LaButti K.M."/>
            <person name="Lechner B.E."/>
            <person name="Liimatainen K."/>
            <person name="Lipzen A."/>
            <person name="Lukacs Z."/>
            <person name="Mihaltcheva S."/>
            <person name="Morgado L.N."/>
            <person name="Niskanen T."/>
            <person name="Noordeloos M.E."/>
            <person name="Ohm R.A."/>
            <person name="Ortiz-Santana B."/>
            <person name="Ovrebo C."/>
            <person name="Racz N."/>
            <person name="Riley R."/>
            <person name="Savchenko A."/>
            <person name="Shiryaev A."/>
            <person name="Soop K."/>
            <person name="Spirin V."/>
            <person name="Szebenyi C."/>
            <person name="Tomsovsky M."/>
            <person name="Tulloss R.E."/>
            <person name="Uehling J."/>
            <person name="Grigoriev I.V."/>
            <person name="Vagvolgyi C."/>
            <person name="Papp T."/>
            <person name="Martin F.M."/>
            <person name="Miettinen O."/>
            <person name="Hibbett D.S."/>
            <person name="Nagy L.G."/>
        </authorList>
    </citation>
    <scope>NUCLEOTIDE SEQUENCE [LARGE SCALE GENOMIC DNA]</scope>
    <source>
        <strain evidence="3 4">CBS 309.79</strain>
    </source>
</reference>
<evidence type="ECO:0000256" key="1">
    <source>
        <dbReference type="SAM" id="MobiDB-lite"/>
    </source>
</evidence>
<evidence type="ECO:0000313" key="3">
    <source>
        <dbReference type="EMBL" id="TFL01043.1"/>
    </source>
</evidence>
<feature type="region of interest" description="Disordered" evidence="1">
    <location>
        <begin position="588"/>
        <end position="820"/>
    </location>
</feature>
<evidence type="ECO:0000313" key="4">
    <source>
        <dbReference type="Proteomes" id="UP000305067"/>
    </source>
</evidence>
<dbReference type="PROSITE" id="PS51159">
    <property type="entry name" value="CBM21"/>
    <property type="match status" value="1"/>
</dbReference>
<feature type="compositionally biased region" description="Low complexity" evidence="1">
    <location>
        <begin position="526"/>
        <end position="539"/>
    </location>
</feature>
<feature type="compositionally biased region" description="Acidic residues" evidence="1">
    <location>
        <begin position="263"/>
        <end position="273"/>
    </location>
</feature>
<dbReference type="GO" id="GO:2001069">
    <property type="term" value="F:glycogen binding"/>
    <property type="evidence" value="ECO:0007669"/>
    <property type="project" value="TreeGrafter"/>
</dbReference>
<keyword evidence="4" id="KW-1185">Reference proteome</keyword>
<feature type="compositionally biased region" description="Low complexity" evidence="1">
    <location>
        <begin position="21"/>
        <end position="37"/>
    </location>
</feature>
<name>A0A5C3QG32_9AGAR</name>
<dbReference type="Gene3D" id="2.60.40.2440">
    <property type="entry name" value="Carbohydrate binding type-21 domain"/>
    <property type="match status" value="1"/>
</dbReference>
<dbReference type="InterPro" id="IPR050782">
    <property type="entry name" value="PP1_regulatory_subunit_3"/>
</dbReference>
<feature type="region of interest" description="Disordered" evidence="1">
    <location>
        <begin position="250"/>
        <end position="274"/>
    </location>
</feature>
<dbReference type="GO" id="GO:0008157">
    <property type="term" value="F:protein phosphatase 1 binding"/>
    <property type="evidence" value="ECO:0007669"/>
    <property type="project" value="TreeGrafter"/>
</dbReference>
<feature type="compositionally biased region" description="Basic residues" evidence="1">
    <location>
        <begin position="762"/>
        <end position="772"/>
    </location>
</feature>
<protein>
    <submittedName>
        <fullName evidence="3">Putative phosphatase regulatory subunit-domain-containing protein</fullName>
    </submittedName>
</protein>
<evidence type="ECO:0000259" key="2">
    <source>
        <dbReference type="PROSITE" id="PS51159"/>
    </source>
</evidence>
<sequence length="1104" mass="115440">MSFTRRDNNRAGNPLPRIPRRTSSTPSTATPVPVLTVQTPSPPSQSTITVPSQPKFTIGAIADSARGSSSSDSEDDTSLPTQQQQQQQSSSSSANTLPRTTPKRNLLKPEHSTPAPTPVPFPTSYSNWSKPKPHAQRRGSSNERDHFVTPRAKSASMAGRVAPTRSISSPTITAVSPSMHAAQVLMKKPLKSSLKSFSSTRPPIPLFDLTLPSSRPSPMEFTKSEPTTPKIVSFDDAQLERVKLFHAEQKPLAVSRDGSPTDTEGETGTDSDWPEFVFGRMRGNFGGATAIGAIPKPSPPPSSTSNGGEARVSLTLLTPLSPCPVLSPKPVILESLALVHPSSSPSNSASLTLRGTVLVHNLAFSKSVIARFTFDAWQTTSDVSARYIESLEGGRVDQFEFFVRVEGLNPFASGVGLNPFASVGGVGLGVGGGEVKRELELALRFTVGEGGEGREYWDNNGEGNYRAVVGASVPPPPTPTPAATSSGGGQARPRLSRDHGSGSDVPGDVEGLKTRLEDLAVAQSSLPFPSSSSLAPSSSTCGAGKPRSRSPSPTSPLPANSHGERETLFRGGASLASRYDFGRSFKDAHASGRRRSPSPQSMPAPSGSGSTPAPAQSTSQSTSSAYTQVPAQAQQSQPPEPTSSTQSAPAPQPPSMSSHARSRTYPTVSAPGVLPSAHSHAQSHSPPSTHTHSHSSPHTSTHSSPPMRAPIPSHDMHMYHRTLGSPRDMGEEGYSVGGYLFRGQESQHHQELNHSQLQQQHHSQHHRQHTQPHHQQAWGKKSRHHQRGYFDLVVSPSSSDGGVRRTPSGGPEEGSSPLGAPIELAGAVDGDISPIDGGVSIANGGVSISNLAMTSTVDTSPADLDITSPTCTTPALDEELSSCLSASASEDDDEEEEEESEAENPAKEYKLLLNRFCYFTGTGGKRAKPTLGFTALADGGMYRADGRMHRVLSSDSSGSGSGSGSSAVTEDEGDEEEAFTRAVGCAVGQNSSASQTSSISHGSSSSTFSSTSSTSSSTPDDDETTPVQLFLPFFTTPAPIPASPVLKAVATVAAAVSSVSVPSMGSIASMDALSSIASRDALPSVLRGRVGMLEVAGAAVSTSA</sequence>
<feature type="compositionally biased region" description="Low complexity" evidence="1">
    <location>
        <begin position="675"/>
        <end position="706"/>
    </location>
</feature>
<dbReference type="InterPro" id="IPR038175">
    <property type="entry name" value="CBM21_dom_sf"/>
</dbReference>
<feature type="region of interest" description="Disordered" evidence="1">
    <location>
        <begin position="992"/>
        <end position="1024"/>
    </location>
</feature>
<dbReference type="PANTHER" id="PTHR12307">
    <property type="entry name" value="PROTEIN PHOSPHATASE 1 REGULATORY SUBUNIT"/>
    <property type="match status" value="1"/>
</dbReference>
<organism evidence="3 4">
    <name type="scientific">Pterulicium gracile</name>
    <dbReference type="NCBI Taxonomy" id="1884261"/>
    <lineage>
        <taxon>Eukaryota</taxon>
        <taxon>Fungi</taxon>
        <taxon>Dikarya</taxon>
        <taxon>Basidiomycota</taxon>
        <taxon>Agaricomycotina</taxon>
        <taxon>Agaricomycetes</taxon>
        <taxon>Agaricomycetidae</taxon>
        <taxon>Agaricales</taxon>
        <taxon>Pleurotineae</taxon>
        <taxon>Pterulaceae</taxon>
        <taxon>Pterulicium</taxon>
    </lineage>
</organism>
<feature type="compositionally biased region" description="Low complexity" evidence="1">
    <location>
        <begin position="601"/>
        <end position="649"/>
    </location>
</feature>
<dbReference type="GO" id="GO:0005979">
    <property type="term" value="P:regulation of glycogen biosynthetic process"/>
    <property type="evidence" value="ECO:0007669"/>
    <property type="project" value="TreeGrafter"/>
</dbReference>
<feature type="region of interest" description="Disordered" evidence="1">
    <location>
        <begin position="951"/>
        <end position="979"/>
    </location>
</feature>
<feature type="compositionally biased region" description="Polar residues" evidence="1">
    <location>
        <begin position="44"/>
        <end position="55"/>
    </location>
</feature>
<dbReference type="OrthoDB" id="1881at2759"/>
<feature type="region of interest" description="Disordered" evidence="1">
    <location>
        <begin position="526"/>
        <end position="566"/>
    </location>
</feature>
<dbReference type="EMBL" id="ML178826">
    <property type="protein sequence ID" value="TFL01043.1"/>
    <property type="molecule type" value="Genomic_DNA"/>
</dbReference>
<feature type="region of interest" description="Disordered" evidence="1">
    <location>
        <begin position="467"/>
        <end position="510"/>
    </location>
</feature>
<feature type="compositionally biased region" description="Low complexity" evidence="1">
    <location>
        <begin position="807"/>
        <end position="817"/>
    </location>
</feature>
<gene>
    <name evidence="3" type="ORF">BDV98DRAFT_87613</name>
</gene>
<feature type="region of interest" description="Disordered" evidence="1">
    <location>
        <begin position="1"/>
        <end position="165"/>
    </location>
</feature>